<dbReference type="InterPro" id="IPR013766">
    <property type="entry name" value="Thioredoxin_domain"/>
</dbReference>
<dbReference type="EMBL" id="LCTZ01000002">
    <property type="protein sequence ID" value="KQC29243.1"/>
    <property type="molecule type" value="Genomic_DNA"/>
</dbReference>
<dbReference type="RefSeq" id="WP_055392810.1">
    <property type="nucleotide sequence ID" value="NZ_LCTZ01000002.1"/>
</dbReference>
<proteinExistence type="predicted"/>
<dbReference type="AlphaFoldDB" id="A0A0N8WFP1"/>
<feature type="domain" description="Thioredoxin" evidence="2">
    <location>
        <begin position="5"/>
        <end position="148"/>
    </location>
</feature>
<name>A0A0N8WFP1_9FLAO</name>
<dbReference type="STRING" id="346185.AAY42_04500"/>
<keyword evidence="1" id="KW-0732">Signal</keyword>
<dbReference type="Proteomes" id="UP000050827">
    <property type="component" value="Unassembled WGS sequence"/>
</dbReference>
<evidence type="ECO:0000313" key="3">
    <source>
        <dbReference type="EMBL" id="KQC29243.1"/>
    </source>
</evidence>
<sequence>MKFFLSIIFVLFTYVETSSTDNEIVWHTDFEDAKTVAKKEKKNILIYFTGSDWCSPCKKLKTDLFDTNDFKQISKKFTLLYVDIPRNHDLISGDQMAHNKKLLSQFNKKGVFPLFKIVKSSEKIVDEYSGYSMNGDVSYHLDFFRKNQ</sequence>
<dbReference type="PANTHER" id="PTHR15337">
    <property type="entry name" value="ANTERIOR GRADIENT PROTEIN-RELATED"/>
    <property type="match status" value="1"/>
</dbReference>
<dbReference type="OrthoDB" id="981626at2"/>
<dbReference type="PANTHER" id="PTHR15337:SF11">
    <property type="entry name" value="THIOREDOXIN DOMAIN-CONTAINING PROTEIN"/>
    <property type="match status" value="1"/>
</dbReference>
<accession>A0A0N8WFP1</accession>
<gene>
    <name evidence="3" type="ORF">AAY42_04500</name>
</gene>
<reference evidence="3 4" key="1">
    <citation type="submission" date="2015-04" db="EMBL/GenBank/DDBJ databases">
        <title>Complete genome of flavobacterium.</title>
        <authorList>
            <person name="Kwon Y.M."/>
            <person name="Kim S.-J."/>
        </authorList>
    </citation>
    <scope>NUCLEOTIDE SEQUENCE [LARGE SCALE GENOMIC DNA]</scope>
    <source>
        <strain evidence="3 4">DK169</strain>
    </source>
</reference>
<dbReference type="InterPro" id="IPR051099">
    <property type="entry name" value="AGR/TXD"/>
</dbReference>
<evidence type="ECO:0000256" key="1">
    <source>
        <dbReference type="ARBA" id="ARBA00022729"/>
    </source>
</evidence>
<dbReference type="SUPFAM" id="SSF52833">
    <property type="entry name" value="Thioredoxin-like"/>
    <property type="match status" value="1"/>
</dbReference>
<keyword evidence="4" id="KW-1185">Reference proteome</keyword>
<dbReference type="Gene3D" id="3.40.30.10">
    <property type="entry name" value="Glutaredoxin"/>
    <property type="match status" value="1"/>
</dbReference>
<evidence type="ECO:0000259" key="2">
    <source>
        <dbReference type="PROSITE" id="PS51352"/>
    </source>
</evidence>
<evidence type="ECO:0000313" key="4">
    <source>
        <dbReference type="Proteomes" id="UP000050827"/>
    </source>
</evidence>
<dbReference type="InterPro" id="IPR036249">
    <property type="entry name" value="Thioredoxin-like_sf"/>
</dbReference>
<comment type="caution">
    <text evidence="3">The sequence shown here is derived from an EMBL/GenBank/DDBJ whole genome shotgun (WGS) entry which is preliminary data.</text>
</comment>
<protein>
    <recommendedName>
        <fullName evidence="2">Thioredoxin domain-containing protein</fullName>
    </recommendedName>
</protein>
<organism evidence="3 4">
    <name type="scientific">Flagellimonas eckloniae</name>
    <dbReference type="NCBI Taxonomy" id="346185"/>
    <lineage>
        <taxon>Bacteria</taxon>
        <taxon>Pseudomonadati</taxon>
        <taxon>Bacteroidota</taxon>
        <taxon>Flavobacteriia</taxon>
        <taxon>Flavobacteriales</taxon>
        <taxon>Flavobacteriaceae</taxon>
        <taxon>Flagellimonas</taxon>
    </lineage>
</organism>
<dbReference type="PROSITE" id="PS51352">
    <property type="entry name" value="THIOREDOXIN_2"/>
    <property type="match status" value="1"/>
</dbReference>
<dbReference type="Pfam" id="PF13899">
    <property type="entry name" value="Thioredoxin_7"/>
    <property type="match status" value="1"/>
</dbReference>